<dbReference type="EMBL" id="JADJMS010000010">
    <property type="protein sequence ID" value="MBK7414559.1"/>
    <property type="molecule type" value="Genomic_DNA"/>
</dbReference>
<gene>
    <name evidence="3" type="ORF">IPJ38_05015</name>
</gene>
<dbReference type="Proteomes" id="UP000739411">
    <property type="component" value="Unassembled WGS sequence"/>
</dbReference>
<dbReference type="InterPro" id="IPR054720">
    <property type="entry name" value="HpiC1"/>
</dbReference>
<dbReference type="InterPro" id="IPR013424">
    <property type="entry name" value="Ice-binding_C"/>
</dbReference>
<name>A0A935MSH8_9RHOO</name>
<feature type="domain" description="Ice-binding protein C-terminal" evidence="2">
    <location>
        <begin position="205"/>
        <end position="228"/>
    </location>
</feature>
<keyword evidence="1" id="KW-0732">Signal</keyword>
<evidence type="ECO:0000313" key="4">
    <source>
        <dbReference type="Proteomes" id="UP000739411"/>
    </source>
</evidence>
<proteinExistence type="predicted"/>
<organism evidence="3 4">
    <name type="scientific">Candidatus Dechloromonas phosphorivorans</name>
    <dbReference type="NCBI Taxonomy" id="2899244"/>
    <lineage>
        <taxon>Bacteria</taxon>
        <taxon>Pseudomonadati</taxon>
        <taxon>Pseudomonadota</taxon>
        <taxon>Betaproteobacteria</taxon>
        <taxon>Rhodocyclales</taxon>
        <taxon>Azonexaceae</taxon>
        <taxon>Dechloromonas</taxon>
    </lineage>
</organism>
<feature type="signal peptide" evidence="1">
    <location>
        <begin position="1"/>
        <end position="18"/>
    </location>
</feature>
<accession>A0A935MSH8</accession>
<protein>
    <submittedName>
        <fullName evidence="3">PEP-CTERM sorting domain-containing protein</fullName>
    </submittedName>
</protein>
<evidence type="ECO:0000259" key="2">
    <source>
        <dbReference type="Pfam" id="PF07589"/>
    </source>
</evidence>
<comment type="caution">
    <text evidence="3">The sequence shown here is derived from an EMBL/GenBank/DDBJ whole genome shotgun (WGS) entry which is preliminary data.</text>
</comment>
<dbReference type="Pfam" id="PF22825">
    <property type="entry name" value="HpiC1-like"/>
    <property type="match status" value="1"/>
</dbReference>
<sequence>MLSYISLRCCAFSVSAQATPITVQNFSFEQPDLGHDTSTTERFVSSSVPGWSSSGSAGTGFGVADPSDRNYSGANGPILPGTADGAQYAFLNLPSGFGNTLTYAGSSLGNFISGVTYSLTVALGGRRDGGAPPDHYGITLLANGLAVGVSAAAAGIADNFFDLTYSFTATDAQNGMAIGIALSATNTGPRFEQANFDNVRLSDSSVPEPATLLLLSLGLAGMGALRRRDSARG</sequence>
<evidence type="ECO:0000313" key="3">
    <source>
        <dbReference type="EMBL" id="MBK7414559.1"/>
    </source>
</evidence>
<reference evidence="3 4" key="1">
    <citation type="submission" date="2020-10" db="EMBL/GenBank/DDBJ databases">
        <title>Connecting structure to function with the recovery of over 1000 high-quality activated sludge metagenome-assembled genomes encoding full-length rRNA genes using long-read sequencing.</title>
        <authorList>
            <person name="Singleton C.M."/>
            <person name="Petriglieri F."/>
            <person name="Kristensen J.M."/>
            <person name="Kirkegaard R.H."/>
            <person name="Michaelsen T.Y."/>
            <person name="Andersen M.H."/>
            <person name="Karst S.M."/>
            <person name="Dueholm M.S."/>
            <person name="Nielsen P.H."/>
            <person name="Albertsen M."/>
        </authorList>
    </citation>
    <scope>NUCLEOTIDE SEQUENCE [LARGE SCALE GENOMIC DNA]</scope>
    <source>
        <strain evidence="3">EsbW_18-Q3-R4-48_BATAC.463</strain>
    </source>
</reference>
<evidence type="ECO:0000256" key="1">
    <source>
        <dbReference type="SAM" id="SignalP"/>
    </source>
</evidence>
<dbReference type="AlphaFoldDB" id="A0A935MSH8"/>
<dbReference type="Pfam" id="PF07589">
    <property type="entry name" value="PEP-CTERM"/>
    <property type="match status" value="1"/>
</dbReference>
<dbReference type="NCBIfam" id="TIGR02595">
    <property type="entry name" value="PEP_CTERM"/>
    <property type="match status" value="1"/>
</dbReference>
<feature type="chain" id="PRO_5037620803" evidence="1">
    <location>
        <begin position="19"/>
        <end position="233"/>
    </location>
</feature>